<evidence type="ECO:0008006" key="3">
    <source>
        <dbReference type="Google" id="ProtNLM"/>
    </source>
</evidence>
<accession>A0A0C5PQS3</accession>
<dbReference type="Proteomes" id="UP000032405">
    <property type="component" value="Segment"/>
</dbReference>
<reference evidence="1 2" key="1">
    <citation type="journal article" date="2015" name="Genome Announc.">
        <title>Genome Sequence of Salmonella enterica Phage Det7.</title>
        <authorList>
            <person name="Casjens S.R."/>
            <person name="Jacobs-Sera D."/>
            <person name="Hatfull G.F."/>
            <person name="Hendrix R.W."/>
        </authorList>
    </citation>
    <scope>NUCLEOTIDE SEQUENCE [LARGE SCALE GENOMIC DNA]</scope>
</reference>
<protein>
    <recommendedName>
        <fullName evidence="3">Lipoprotein</fullName>
    </recommendedName>
</protein>
<organism evidence="1 2">
    <name type="scientific">Salmonella phage Det7</name>
    <dbReference type="NCBI Taxonomy" id="454798"/>
    <lineage>
        <taxon>Viruses</taxon>
        <taxon>Duplodnaviria</taxon>
        <taxon>Heunggongvirae</taxon>
        <taxon>Uroviricota</taxon>
        <taxon>Caudoviricetes</taxon>
        <taxon>Pantevenvirales</taxon>
        <taxon>Ackermannviridae</taxon>
        <taxon>Cvivirinae</taxon>
        <taxon>Kuttervirus</taxon>
        <taxon>Kuttervirus Det7</taxon>
    </lineage>
</organism>
<evidence type="ECO:0000313" key="1">
    <source>
        <dbReference type="EMBL" id="AJQ21001.1"/>
    </source>
</evidence>
<name>A0A0C5PQS3_9CAUD</name>
<dbReference type="RefSeq" id="YP_009140359.1">
    <property type="nucleotide sequence ID" value="NC_027119.1"/>
</dbReference>
<dbReference type="Pfam" id="PF23964">
    <property type="entry name" value="DUF7292"/>
    <property type="match status" value="1"/>
</dbReference>
<dbReference type="EMBL" id="KP797973">
    <property type="protein sequence ID" value="AJQ21001.1"/>
    <property type="molecule type" value="Genomic_DNA"/>
</dbReference>
<dbReference type="PROSITE" id="PS51257">
    <property type="entry name" value="PROKAR_LIPOPROTEIN"/>
    <property type="match status" value="1"/>
</dbReference>
<gene>
    <name evidence="1" type="primary">182</name>
    <name evidence="1" type="ORF">DET7_182</name>
</gene>
<dbReference type="KEGG" id="vg:24366727"/>
<sequence length="120" mass="13330">MKLKKDVLFHKIMQVFAVTTMAFSLSACATLLDSVDLDAPTFTNQQAVNKMEDTIKAHAALDNTTPGPLQTVCNYDDSIQEDETYHCTTYVKESSVVLYADCTEEQCTATGYDQVEKSDE</sequence>
<evidence type="ECO:0000313" key="2">
    <source>
        <dbReference type="Proteomes" id="UP000032405"/>
    </source>
</evidence>
<proteinExistence type="predicted"/>
<dbReference type="InterPro" id="IPR055716">
    <property type="entry name" value="DUF7292"/>
</dbReference>
<keyword evidence="2" id="KW-1185">Reference proteome</keyword>
<dbReference type="GeneID" id="24366727"/>